<keyword evidence="4" id="KW-1185">Reference proteome</keyword>
<evidence type="ECO:0000313" key="3">
    <source>
        <dbReference type="EMBL" id="TGO74357.1"/>
    </source>
</evidence>
<dbReference type="EMBL" id="PQXM01000287">
    <property type="protein sequence ID" value="TGO74357.1"/>
    <property type="molecule type" value="Genomic_DNA"/>
</dbReference>
<evidence type="ECO:0000256" key="1">
    <source>
        <dbReference type="SAM" id="MobiDB-lite"/>
    </source>
</evidence>
<feature type="region of interest" description="Disordered" evidence="1">
    <location>
        <begin position="1"/>
        <end position="44"/>
    </location>
</feature>
<feature type="transmembrane region" description="Helical" evidence="2">
    <location>
        <begin position="406"/>
        <end position="428"/>
    </location>
</feature>
<accession>A0A4Z1JZI0</accession>
<keyword evidence="2" id="KW-0812">Transmembrane</keyword>
<feature type="compositionally biased region" description="Basic and acidic residues" evidence="1">
    <location>
        <begin position="71"/>
        <end position="81"/>
    </location>
</feature>
<comment type="caution">
    <text evidence="3">The sequence shown here is derived from an EMBL/GenBank/DDBJ whole genome shotgun (WGS) entry which is preliminary data.</text>
</comment>
<keyword evidence="2" id="KW-0472">Membrane</keyword>
<dbReference type="AlphaFoldDB" id="A0A4Z1JZI0"/>
<sequence>MSFQYSKETMDPQKLQQKLISRRDSTETLSRENASKLMRRSKTPDNLEAIHSMRNNKAICQNPSEQPLDGKPTDTKTTDSSREAIAENQIFEESTYYHTSVIQTFKNTLSYLLRPRVREGDQRINWTCECGEQLYADFKAKSPETMRDIHAILHSVPSAALYEIQAVRTGAGRHFHIRAFSDIPNPEASSSGHHAYSVTNTSPSTSQALTTLTPKSPAFVSTISTSSSLILSTPTSSVLTLSTLTEVTFLELCVNVGENLKRLGEINLVGAKLDEDMFERIREKYFELRGARSKLWLLKPASVYFVRFSVEQRHRVGILQTPLSLPPKTEVDDDSWIYHPCPLDEGELPVPENVILHYLKCTSPTGILFWMRRVPRKCKTSILDNGAAPVALGWGIHIDEGPNYKVIFFINFVALVISGIIALAWSLAKEDFQGAFGFASWFIASVNALLLTLMYWLNE</sequence>
<feature type="transmembrane region" description="Helical" evidence="2">
    <location>
        <begin position="435"/>
        <end position="457"/>
    </location>
</feature>
<feature type="region of interest" description="Disordered" evidence="1">
    <location>
        <begin position="59"/>
        <end position="81"/>
    </location>
</feature>
<name>A0A4Z1JZI0_9HELO</name>
<keyword evidence="2" id="KW-1133">Transmembrane helix</keyword>
<proteinExistence type="predicted"/>
<dbReference type="OrthoDB" id="409136at2759"/>
<organism evidence="3 4">
    <name type="scientific">Botrytis elliptica</name>
    <dbReference type="NCBI Taxonomy" id="278938"/>
    <lineage>
        <taxon>Eukaryota</taxon>
        <taxon>Fungi</taxon>
        <taxon>Dikarya</taxon>
        <taxon>Ascomycota</taxon>
        <taxon>Pezizomycotina</taxon>
        <taxon>Leotiomycetes</taxon>
        <taxon>Helotiales</taxon>
        <taxon>Sclerotiniaceae</taxon>
        <taxon>Botrytis</taxon>
    </lineage>
</organism>
<protein>
    <submittedName>
        <fullName evidence="3">Uncharacterized protein</fullName>
    </submittedName>
</protein>
<evidence type="ECO:0000256" key="2">
    <source>
        <dbReference type="SAM" id="Phobius"/>
    </source>
</evidence>
<feature type="compositionally biased region" description="Basic and acidic residues" evidence="1">
    <location>
        <begin position="21"/>
        <end position="34"/>
    </location>
</feature>
<evidence type="ECO:0000313" key="4">
    <source>
        <dbReference type="Proteomes" id="UP000297229"/>
    </source>
</evidence>
<reference evidence="3 4" key="1">
    <citation type="submission" date="2017-12" db="EMBL/GenBank/DDBJ databases">
        <title>Comparative genomics of Botrytis spp.</title>
        <authorList>
            <person name="Valero-Jimenez C.A."/>
            <person name="Tapia P."/>
            <person name="Veloso J."/>
            <person name="Silva-Moreno E."/>
            <person name="Staats M."/>
            <person name="Valdes J.H."/>
            <person name="Van Kan J.A.L."/>
        </authorList>
    </citation>
    <scope>NUCLEOTIDE SEQUENCE [LARGE SCALE GENOMIC DNA]</scope>
    <source>
        <strain evidence="3 4">Be9601</strain>
    </source>
</reference>
<dbReference type="Proteomes" id="UP000297229">
    <property type="component" value="Unassembled WGS sequence"/>
</dbReference>
<dbReference type="STRING" id="278938.A0A4Z1JZI0"/>
<gene>
    <name evidence="3" type="ORF">BELL_0289g00090</name>
</gene>